<accession>A0ABP9VH10</accession>
<dbReference type="RefSeq" id="WP_353544454.1">
    <property type="nucleotide sequence ID" value="NZ_BAABRN010000139.1"/>
</dbReference>
<dbReference type="EMBL" id="BAABRN010000139">
    <property type="protein sequence ID" value="GAA5504497.1"/>
    <property type="molecule type" value="Genomic_DNA"/>
</dbReference>
<feature type="transmembrane region" description="Helical" evidence="1">
    <location>
        <begin position="28"/>
        <end position="49"/>
    </location>
</feature>
<sequence length="74" mass="8274">MPHSLPNELQLAALAETGAGRESGRRKLYLSILAVNAAALTLTLFYVWLFSTRQLRFNIVQNGRIPQIGIFITM</sequence>
<keyword evidence="1" id="KW-0472">Membrane</keyword>
<proteinExistence type="predicted"/>
<evidence type="ECO:0000256" key="1">
    <source>
        <dbReference type="SAM" id="Phobius"/>
    </source>
</evidence>
<comment type="caution">
    <text evidence="2">The sequence shown here is derived from an EMBL/GenBank/DDBJ whole genome shotgun (WGS) entry which is preliminary data.</text>
</comment>
<protein>
    <submittedName>
        <fullName evidence="2">Uncharacterized protein</fullName>
    </submittedName>
</protein>
<evidence type="ECO:0000313" key="3">
    <source>
        <dbReference type="Proteomes" id="UP001458946"/>
    </source>
</evidence>
<keyword evidence="3" id="KW-1185">Reference proteome</keyword>
<gene>
    <name evidence="2" type="ORF">Dxin01_04272</name>
</gene>
<name>A0ABP9VH10_9DEIO</name>
<keyword evidence="1" id="KW-0812">Transmembrane</keyword>
<organism evidence="2 3">
    <name type="scientific">Deinococcus xinjiangensis</name>
    <dbReference type="NCBI Taxonomy" id="457454"/>
    <lineage>
        <taxon>Bacteria</taxon>
        <taxon>Thermotogati</taxon>
        <taxon>Deinococcota</taxon>
        <taxon>Deinococci</taxon>
        <taxon>Deinococcales</taxon>
        <taxon>Deinococcaceae</taxon>
        <taxon>Deinococcus</taxon>
    </lineage>
</organism>
<keyword evidence="1" id="KW-1133">Transmembrane helix</keyword>
<evidence type="ECO:0000313" key="2">
    <source>
        <dbReference type="EMBL" id="GAA5504497.1"/>
    </source>
</evidence>
<dbReference type="Proteomes" id="UP001458946">
    <property type="component" value="Unassembled WGS sequence"/>
</dbReference>
<reference evidence="2 3" key="1">
    <citation type="submission" date="2024-02" db="EMBL/GenBank/DDBJ databases">
        <title>Deinococcus xinjiangensis NBRC 107630.</title>
        <authorList>
            <person name="Ichikawa N."/>
            <person name="Katano-Makiyama Y."/>
            <person name="Hidaka K."/>
        </authorList>
    </citation>
    <scope>NUCLEOTIDE SEQUENCE [LARGE SCALE GENOMIC DNA]</scope>
    <source>
        <strain evidence="2 3">NBRC 107630</strain>
    </source>
</reference>